<keyword evidence="4 7" id="KW-0418">Kinase</keyword>
<dbReference type="GO" id="GO:0004674">
    <property type="term" value="F:protein serine/threonine kinase activity"/>
    <property type="evidence" value="ECO:0007669"/>
    <property type="project" value="UniProtKB-KW"/>
</dbReference>
<dbReference type="PANTHER" id="PTHR43895:SF162">
    <property type="entry name" value="CBL-INTERACTING SERINE_THREONINE-PROTEIN KINASE 25"/>
    <property type="match status" value="1"/>
</dbReference>
<dbReference type="PANTHER" id="PTHR43895">
    <property type="entry name" value="CALCIUM/CALMODULIN-DEPENDENT PROTEIN KINASE KINASE-RELATED"/>
    <property type="match status" value="1"/>
</dbReference>
<evidence type="ECO:0000313" key="7">
    <source>
        <dbReference type="EMBL" id="CAA3024030.1"/>
    </source>
</evidence>
<accession>A0A8S0V082</accession>
<dbReference type="EMBL" id="CACTIH010009101">
    <property type="protein sequence ID" value="CAA3024030.1"/>
    <property type="molecule type" value="Genomic_DNA"/>
</dbReference>
<feature type="domain" description="Protein kinase" evidence="6">
    <location>
        <begin position="1"/>
        <end position="200"/>
    </location>
</feature>
<dbReference type="OrthoDB" id="193931at2759"/>
<evidence type="ECO:0000259" key="6">
    <source>
        <dbReference type="PROSITE" id="PS50011"/>
    </source>
</evidence>
<dbReference type="Proteomes" id="UP000594638">
    <property type="component" value="Unassembled WGS sequence"/>
</dbReference>
<comment type="caution">
    <text evidence="7">The sequence shown here is derived from an EMBL/GenBank/DDBJ whole genome shotgun (WGS) entry which is preliminary data.</text>
</comment>
<dbReference type="SUPFAM" id="SSF56112">
    <property type="entry name" value="Protein kinase-like (PK-like)"/>
    <property type="match status" value="1"/>
</dbReference>
<keyword evidence="5" id="KW-0067">ATP-binding</keyword>
<dbReference type="PROSITE" id="PS50011">
    <property type="entry name" value="PROTEIN_KINASE_DOM"/>
    <property type="match status" value="1"/>
</dbReference>
<name>A0A8S0V082_OLEEU</name>
<dbReference type="InterPro" id="IPR011009">
    <property type="entry name" value="Kinase-like_dom_sf"/>
</dbReference>
<dbReference type="Gene3D" id="1.10.510.10">
    <property type="entry name" value="Transferase(Phosphotransferase) domain 1"/>
    <property type="match status" value="2"/>
</dbReference>
<protein>
    <submittedName>
        <fullName evidence="7">Calcineurin B -interacting kinase</fullName>
    </submittedName>
</protein>
<keyword evidence="3" id="KW-0547">Nucleotide-binding</keyword>
<sequence>MATKTKIYFVMDYVRRGELFAKVAKGRLKEDVARKYFQQLISAVEFCHSRGVYHRDLNHENLLVDENGDLKISDFGLSALPEHLRNDGLLHTQRGTPAYIAPEDDNLMHMYRKVLKSDYEFPSWFSTESRRLLLKLLVSDPERRIKIPAIMRVPWFRKGFKRPNTLSMQESIFEKFDDEEKFMHETIKKSPSSPALLNAF</sequence>
<keyword evidence="1" id="KW-0723">Serine/threonine-protein kinase</keyword>
<evidence type="ECO:0000313" key="8">
    <source>
        <dbReference type="Proteomes" id="UP000594638"/>
    </source>
</evidence>
<evidence type="ECO:0000256" key="2">
    <source>
        <dbReference type="ARBA" id="ARBA00022679"/>
    </source>
</evidence>
<keyword evidence="8" id="KW-1185">Reference proteome</keyword>
<reference evidence="7 8" key="1">
    <citation type="submission" date="2019-12" db="EMBL/GenBank/DDBJ databases">
        <authorList>
            <person name="Alioto T."/>
            <person name="Alioto T."/>
            <person name="Gomez Garrido J."/>
        </authorList>
    </citation>
    <scope>NUCLEOTIDE SEQUENCE [LARGE SCALE GENOMIC DNA]</scope>
</reference>
<evidence type="ECO:0000256" key="3">
    <source>
        <dbReference type="ARBA" id="ARBA00022741"/>
    </source>
</evidence>
<keyword evidence="2" id="KW-0808">Transferase</keyword>
<dbReference type="AlphaFoldDB" id="A0A8S0V082"/>
<dbReference type="SMART" id="SM00220">
    <property type="entry name" value="S_TKc"/>
    <property type="match status" value="1"/>
</dbReference>
<evidence type="ECO:0000256" key="1">
    <source>
        <dbReference type="ARBA" id="ARBA00022527"/>
    </source>
</evidence>
<dbReference type="GO" id="GO:0007165">
    <property type="term" value="P:signal transduction"/>
    <property type="evidence" value="ECO:0007669"/>
    <property type="project" value="TreeGrafter"/>
</dbReference>
<dbReference type="GO" id="GO:0005524">
    <property type="term" value="F:ATP binding"/>
    <property type="evidence" value="ECO:0007669"/>
    <property type="project" value="UniProtKB-KW"/>
</dbReference>
<dbReference type="Gramene" id="OE9A093581T1">
    <property type="protein sequence ID" value="OE9A093581C1"/>
    <property type="gene ID" value="OE9A093581"/>
</dbReference>
<dbReference type="Pfam" id="PF00069">
    <property type="entry name" value="Pkinase"/>
    <property type="match status" value="1"/>
</dbReference>
<proteinExistence type="predicted"/>
<evidence type="ECO:0000256" key="4">
    <source>
        <dbReference type="ARBA" id="ARBA00022777"/>
    </source>
</evidence>
<dbReference type="InterPro" id="IPR000719">
    <property type="entry name" value="Prot_kinase_dom"/>
</dbReference>
<gene>
    <name evidence="7" type="ORF">OLEA9_A093581</name>
</gene>
<evidence type="ECO:0000256" key="5">
    <source>
        <dbReference type="ARBA" id="ARBA00022840"/>
    </source>
</evidence>
<organism evidence="7 8">
    <name type="scientific">Olea europaea subsp. europaea</name>
    <dbReference type="NCBI Taxonomy" id="158383"/>
    <lineage>
        <taxon>Eukaryota</taxon>
        <taxon>Viridiplantae</taxon>
        <taxon>Streptophyta</taxon>
        <taxon>Embryophyta</taxon>
        <taxon>Tracheophyta</taxon>
        <taxon>Spermatophyta</taxon>
        <taxon>Magnoliopsida</taxon>
        <taxon>eudicotyledons</taxon>
        <taxon>Gunneridae</taxon>
        <taxon>Pentapetalae</taxon>
        <taxon>asterids</taxon>
        <taxon>lamiids</taxon>
        <taxon>Lamiales</taxon>
        <taxon>Oleaceae</taxon>
        <taxon>Oleeae</taxon>
        <taxon>Olea</taxon>
    </lineage>
</organism>